<dbReference type="PANTHER" id="PTHR45527:SF1">
    <property type="entry name" value="FATTY ACID SYNTHASE"/>
    <property type="match status" value="1"/>
</dbReference>
<evidence type="ECO:0000313" key="6">
    <source>
        <dbReference type="Proteomes" id="UP000620559"/>
    </source>
</evidence>
<evidence type="ECO:0000256" key="3">
    <source>
        <dbReference type="ARBA" id="ARBA00022553"/>
    </source>
</evidence>
<dbReference type="InterPro" id="IPR009081">
    <property type="entry name" value="PP-bd_ACP"/>
</dbReference>
<dbReference type="PROSITE" id="PS00455">
    <property type="entry name" value="AMP_BINDING"/>
    <property type="match status" value="1"/>
</dbReference>
<dbReference type="InterPro" id="IPR045851">
    <property type="entry name" value="AMP-bd_C_sf"/>
</dbReference>
<dbReference type="FunFam" id="3.40.50.980:FF:000001">
    <property type="entry name" value="Non-ribosomal peptide synthetase"/>
    <property type="match status" value="1"/>
</dbReference>
<dbReference type="Pfam" id="PF00501">
    <property type="entry name" value="AMP-binding"/>
    <property type="match status" value="1"/>
</dbReference>
<comment type="caution">
    <text evidence="5">The sequence shown here is derived from an EMBL/GenBank/DDBJ whole genome shotgun (WGS) entry which is preliminary data.</text>
</comment>
<dbReference type="PROSITE" id="PS50075">
    <property type="entry name" value="CARRIER"/>
    <property type="match status" value="2"/>
</dbReference>
<dbReference type="GO" id="GO:0008610">
    <property type="term" value="P:lipid biosynthetic process"/>
    <property type="evidence" value="ECO:0007669"/>
    <property type="project" value="UniProtKB-ARBA"/>
</dbReference>
<dbReference type="GO" id="GO:0005737">
    <property type="term" value="C:cytoplasm"/>
    <property type="evidence" value="ECO:0007669"/>
    <property type="project" value="TreeGrafter"/>
</dbReference>
<dbReference type="InterPro" id="IPR006162">
    <property type="entry name" value="Ppantetheine_attach_site"/>
</dbReference>
<proteinExistence type="predicted"/>
<dbReference type="InterPro" id="IPR001242">
    <property type="entry name" value="Condensation_dom"/>
</dbReference>
<dbReference type="FunFam" id="3.40.50.12780:FF:000012">
    <property type="entry name" value="Non-ribosomal peptide synthetase"/>
    <property type="match status" value="1"/>
</dbReference>
<dbReference type="Gene3D" id="3.30.300.30">
    <property type="match status" value="1"/>
</dbReference>
<dbReference type="GO" id="GO:0043041">
    <property type="term" value="P:amino acid activation for nonribosomal peptide biosynthetic process"/>
    <property type="evidence" value="ECO:0007669"/>
    <property type="project" value="TreeGrafter"/>
</dbReference>
<dbReference type="FunFam" id="3.30.300.30:FF:000010">
    <property type="entry name" value="Enterobactin synthetase component F"/>
    <property type="match status" value="1"/>
</dbReference>
<dbReference type="InterPro" id="IPR020845">
    <property type="entry name" value="AMP-binding_CS"/>
</dbReference>
<dbReference type="Pfam" id="PF00668">
    <property type="entry name" value="Condensation"/>
    <property type="match status" value="2"/>
</dbReference>
<feature type="domain" description="Carrier" evidence="4">
    <location>
        <begin position="558"/>
        <end position="635"/>
    </location>
</feature>
<name>A0A8J7F4A9_9CYAN</name>
<dbReference type="Pfam" id="PF00550">
    <property type="entry name" value="PP-binding"/>
    <property type="match status" value="1"/>
</dbReference>
<dbReference type="CDD" id="cd05930">
    <property type="entry name" value="A_NRPS"/>
    <property type="match status" value="1"/>
</dbReference>
<dbReference type="Gene3D" id="2.30.38.10">
    <property type="entry name" value="Luciferase, Domain 3"/>
    <property type="match status" value="1"/>
</dbReference>
<dbReference type="NCBIfam" id="TIGR01733">
    <property type="entry name" value="AA-adenyl-dom"/>
    <property type="match status" value="1"/>
</dbReference>
<dbReference type="Gene3D" id="3.30.559.30">
    <property type="entry name" value="Nonribosomal peptide synthetase, condensation domain"/>
    <property type="match status" value="2"/>
</dbReference>
<dbReference type="GO" id="GO:0003824">
    <property type="term" value="F:catalytic activity"/>
    <property type="evidence" value="ECO:0007669"/>
    <property type="project" value="InterPro"/>
</dbReference>
<dbReference type="Gene3D" id="1.10.1200.10">
    <property type="entry name" value="ACP-like"/>
    <property type="match status" value="2"/>
</dbReference>
<dbReference type="PROSITE" id="PS00012">
    <property type="entry name" value="PHOSPHOPANTETHEINE"/>
    <property type="match status" value="1"/>
</dbReference>
<dbReference type="SUPFAM" id="SSF56801">
    <property type="entry name" value="Acetyl-CoA synthetase-like"/>
    <property type="match status" value="1"/>
</dbReference>
<keyword evidence="2" id="KW-0596">Phosphopantetheine</keyword>
<dbReference type="InterPro" id="IPR023213">
    <property type="entry name" value="CAT-like_dom_sf"/>
</dbReference>
<feature type="domain" description="Carrier" evidence="4">
    <location>
        <begin position="1"/>
        <end position="87"/>
    </location>
</feature>
<evidence type="ECO:0000313" key="5">
    <source>
        <dbReference type="EMBL" id="MBE9214785.1"/>
    </source>
</evidence>
<dbReference type="EMBL" id="JADEWL010000072">
    <property type="protein sequence ID" value="MBE9214785.1"/>
    <property type="molecule type" value="Genomic_DNA"/>
</dbReference>
<evidence type="ECO:0000259" key="4">
    <source>
        <dbReference type="PROSITE" id="PS50075"/>
    </source>
</evidence>
<dbReference type="SUPFAM" id="SSF47336">
    <property type="entry name" value="ACP-like"/>
    <property type="match status" value="2"/>
</dbReference>
<evidence type="ECO:0000256" key="1">
    <source>
        <dbReference type="ARBA" id="ARBA00001957"/>
    </source>
</evidence>
<evidence type="ECO:0000256" key="2">
    <source>
        <dbReference type="ARBA" id="ARBA00022450"/>
    </source>
</evidence>
<dbReference type="GO" id="GO:0031177">
    <property type="term" value="F:phosphopantetheine binding"/>
    <property type="evidence" value="ECO:0007669"/>
    <property type="project" value="TreeGrafter"/>
</dbReference>
<dbReference type="InterPro" id="IPR025110">
    <property type="entry name" value="AMP-bd_C"/>
</dbReference>
<gene>
    <name evidence="5" type="ORF">IQ247_19275</name>
</gene>
<dbReference type="PANTHER" id="PTHR45527">
    <property type="entry name" value="NONRIBOSOMAL PEPTIDE SYNTHETASE"/>
    <property type="match status" value="1"/>
</dbReference>
<sequence length="1625" mass="185853">MTTTTLQQQIFSVVSQITGHDIEDLEPDMYLEGDLGLDSIKIMEFLNGLIQIIPESQQSLFMEVLPLQKLIQLQTLAEVVTATETCLSTQQPKTEKVEIIHGQYFHLLGHWVVNSISLFSTLRLRGDFDNNIAWQTWKDLLNRHPMLRSRFIIPLDATRFKDYEIEVLNNPNPPEIPVTDIRHLDSKAQEQAINDELHRCLNYEWQITQFPLHRFFVFRLQDSLYQLILANEHLISDALGCHTILREFMEIYRAHVNNEQPNLPPATTVAEYQQMVQSINAWQDTESEKALVEYTNRQGTDSYLWNPAKKKITSGCPVFHNRRYALSHATTAALISQTREWRLPLNSLLLAAFVRTIAKLEQSNHKSILLQVPTSGRFYPEVDATNIVSSFAQNLSIDIELPSLTEDWEVLLNRIHQKVQQGIVNNCDRTQTRQMGIAFRDNIVLENGQIPTRMLPMYRQVLKSNLYCPFTGQTQIAKQYGNLEVIDYRAGGINAPGTIDILQEIFDDCLQFQASYDSDFFPLAVVDQLMEEYIAQIEALIALQTPSQQVRKQLTQTSTDGDVKSTLQEIVAQVSHNSINECDMDKDMESELGVDSLEIIRIITKLEKKLGKVNRQALLNCRTLREMAVVLSNRQSLLESPKSVEMPYLEIIAQARRTPNAIAVTDGEAQITYQELDLQSNQVANYLRSVGVAPGVFVGIMTLRGPLMFVGILGILKAGGAYVPLDPMYPQERINYILEHAQIKILLSQNSLTEKLAECSLQQLSLETLMFLDNGHSTEYENKIAQINKQTWSNYSDSKPACVNTPDDLMTVLYTSGSTGKPKGVMLNHRGYMNRLVWMQKTFQLQPGDRVAQKTSCCFDISVWEIFWPLMYGSTVCSIGTKTVKNPWLLAQWLKDNRINIMHFVPSLFGEFCNALEDETWSFPDLRWLIFSGEALPVNFIRNWIDKHGMKTGLANLYGPTEASIDVTAHIISQRPGEDQNSIPIGKAIDNVYVKILDAQMQPVTPGEIGELWLGGIQLAKGYLKDEERTAASFCPNPFPEEIPGDFIYRTGDLAIQYPDGNIDYHGRIDNQVKIRGFRIELGEIESILNTHPLVKEAAVLAIDYESGQKRLVAYLVGNQADQQTIKQYLAQRVPDYMIPQRWEWLSSLPKTHNGKLDRKSLKADKKAAGNREQAIEAQSPLNQNLPLGSAQRWLLEYFEPPYQWNGYTRFLFHQPLDAETFNQAVNLLIERHSALRTVFICENEQWTQKILTPESNQCTEFYDASHLTTEQRDQEIWELIQQIGQKFQLNQYPLLKIIVVKVDESCYDISFVGHHMIGDLLSNRVIFHELWTTYTQLLGNQNPQNKPATSYADYVKVLQEQEEQGIFATHAEYWKSQFPSADYSLIIPWDYQKGANTEATAAIEKFVFNAAKTSTLLRSAKKYYSCSVYTLLLGVLYRLTAEWSRQSWVVISHRSHGRTIDNQQTFFNSVGNFAINFPVGINIENQDNWQLILEQITTKFDQLPMNGVTFDWISPQLPNHIYPDNNLTPIRANYLGNRTAPTYQNFEFTETDTDKRLSAPQQKRTTLVEFFFSFTNGQFNLEIEYSQNFHNQATIRQLGDRYLELLQSMLAAISYANNGSTVNR</sequence>
<organism evidence="5 6">
    <name type="scientific">Plectonema cf. radiosum LEGE 06105</name>
    <dbReference type="NCBI Taxonomy" id="945769"/>
    <lineage>
        <taxon>Bacteria</taxon>
        <taxon>Bacillati</taxon>
        <taxon>Cyanobacteriota</taxon>
        <taxon>Cyanophyceae</taxon>
        <taxon>Oscillatoriophycideae</taxon>
        <taxon>Oscillatoriales</taxon>
        <taxon>Microcoleaceae</taxon>
        <taxon>Plectonema</taxon>
    </lineage>
</organism>
<dbReference type="Pfam" id="PF13193">
    <property type="entry name" value="AMP-binding_C"/>
    <property type="match status" value="1"/>
</dbReference>
<dbReference type="InterPro" id="IPR010071">
    <property type="entry name" value="AA_adenyl_dom"/>
</dbReference>
<dbReference type="GO" id="GO:0044550">
    <property type="term" value="P:secondary metabolite biosynthetic process"/>
    <property type="evidence" value="ECO:0007669"/>
    <property type="project" value="UniProtKB-ARBA"/>
</dbReference>
<reference evidence="5" key="1">
    <citation type="submission" date="2020-10" db="EMBL/GenBank/DDBJ databases">
        <authorList>
            <person name="Castelo-Branco R."/>
            <person name="Eusebio N."/>
            <person name="Adriana R."/>
            <person name="Vieira A."/>
            <person name="Brugerolle De Fraissinette N."/>
            <person name="Rezende De Castro R."/>
            <person name="Schneider M.P."/>
            <person name="Vasconcelos V."/>
            <person name="Leao P.N."/>
        </authorList>
    </citation>
    <scope>NUCLEOTIDE SEQUENCE</scope>
    <source>
        <strain evidence="5">LEGE 06105</strain>
    </source>
</reference>
<keyword evidence="6" id="KW-1185">Reference proteome</keyword>
<dbReference type="InterPro" id="IPR000873">
    <property type="entry name" value="AMP-dep_synth/lig_dom"/>
</dbReference>
<comment type="cofactor">
    <cofactor evidence="1">
        <name>pantetheine 4'-phosphate</name>
        <dbReference type="ChEBI" id="CHEBI:47942"/>
    </cofactor>
</comment>
<accession>A0A8J7F4A9</accession>
<dbReference type="Gene3D" id="3.30.559.10">
    <property type="entry name" value="Chloramphenicol acetyltransferase-like domain"/>
    <property type="match status" value="2"/>
</dbReference>
<protein>
    <submittedName>
        <fullName evidence="5">Amino acid adenylation domain-containing protein</fullName>
    </submittedName>
</protein>
<dbReference type="Gene3D" id="3.40.50.980">
    <property type="match status" value="2"/>
</dbReference>
<dbReference type="InterPro" id="IPR036736">
    <property type="entry name" value="ACP-like_sf"/>
</dbReference>
<keyword evidence="3" id="KW-0597">Phosphoprotein</keyword>
<dbReference type="RefSeq" id="WP_193922745.1">
    <property type="nucleotide sequence ID" value="NZ_JADEWL010000072.1"/>
</dbReference>
<dbReference type="Proteomes" id="UP000620559">
    <property type="component" value="Unassembled WGS sequence"/>
</dbReference>
<dbReference type="SUPFAM" id="SSF52777">
    <property type="entry name" value="CoA-dependent acyltransferases"/>
    <property type="match status" value="4"/>
</dbReference>